<evidence type="ECO:0000313" key="2">
    <source>
        <dbReference type="Proteomes" id="UP000193391"/>
    </source>
</evidence>
<sequence length="90" mass="10293">MNITFADAQKKLEEITAEMLILIRQYGLDAESPFDVITVARGKIDNEQDYIRFLELSLEGRIYGEYAEALQKQMDQQAQDAQTTGPQNIH</sequence>
<gene>
    <name evidence="1" type="ORF">TMES_08895</name>
</gene>
<proteinExistence type="predicted"/>
<organism evidence="1 2">
    <name type="scientific">Thalassospira mesophila</name>
    <dbReference type="NCBI Taxonomy" id="1293891"/>
    <lineage>
        <taxon>Bacteria</taxon>
        <taxon>Pseudomonadati</taxon>
        <taxon>Pseudomonadota</taxon>
        <taxon>Alphaproteobacteria</taxon>
        <taxon>Rhodospirillales</taxon>
        <taxon>Thalassospiraceae</taxon>
        <taxon>Thalassospira</taxon>
    </lineage>
</organism>
<name>A0A1Y2L2R6_9PROT</name>
<dbReference type="Proteomes" id="UP000193391">
    <property type="component" value="Unassembled WGS sequence"/>
</dbReference>
<dbReference type="OrthoDB" id="7362364at2"/>
<dbReference type="EMBL" id="JFKA01000003">
    <property type="protein sequence ID" value="OSQ38862.1"/>
    <property type="molecule type" value="Genomic_DNA"/>
</dbReference>
<evidence type="ECO:0000313" key="1">
    <source>
        <dbReference type="EMBL" id="OSQ38862.1"/>
    </source>
</evidence>
<comment type="caution">
    <text evidence="1">The sequence shown here is derived from an EMBL/GenBank/DDBJ whole genome shotgun (WGS) entry which is preliminary data.</text>
</comment>
<dbReference type="AlphaFoldDB" id="A0A1Y2L2R6"/>
<reference evidence="1 2" key="1">
    <citation type="submission" date="2014-03" db="EMBL/GenBank/DDBJ databases">
        <title>The draft genome sequence of Thalassospira mesophila JCM 18969.</title>
        <authorList>
            <person name="Lai Q."/>
            <person name="Shao Z."/>
        </authorList>
    </citation>
    <scope>NUCLEOTIDE SEQUENCE [LARGE SCALE GENOMIC DNA]</scope>
    <source>
        <strain evidence="1 2">JCM 18969</strain>
    </source>
</reference>
<protein>
    <submittedName>
        <fullName evidence="1">Uncharacterized protein</fullName>
    </submittedName>
</protein>
<dbReference type="RefSeq" id="WP_085581627.1">
    <property type="nucleotide sequence ID" value="NZ_JFKA01000003.1"/>
</dbReference>
<keyword evidence="2" id="KW-1185">Reference proteome</keyword>
<accession>A0A1Y2L2R6</accession>